<reference evidence="2 3" key="1">
    <citation type="submission" date="2019-06" db="EMBL/GenBank/DDBJ databases">
        <title>Sequencing the genomes of 1000 actinobacteria strains.</title>
        <authorList>
            <person name="Klenk H.-P."/>
        </authorList>
    </citation>
    <scope>NUCLEOTIDE SEQUENCE [LARGE SCALE GENOMIC DNA]</scope>
    <source>
        <strain evidence="2 3">DSM 45511</strain>
    </source>
</reference>
<evidence type="ECO:0000259" key="1">
    <source>
        <dbReference type="Pfam" id="PF01243"/>
    </source>
</evidence>
<dbReference type="Pfam" id="PF01243">
    <property type="entry name" value="PNPOx_N"/>
    <property type="match status" value="1"/>
</dbReference>
<dbReference type="Proteomes" id="UP000319818">
    <property type="component" value="Unassembled WGS sequence"/>
</dbReference>
<dbReference type="AlphaFoldDB" id="A0A543FQV8"/>
<dbReference type="SUPFAM" id="SSF50475">
    <property type="entry name" value="FMN-binding split barrel"/>
    <property type="match status" value="1"/>
</dbReference>
<feature type="domain" description="Pyridoxamine 5'-phosphate oxidase N-terminal" evidence="1">
    <location>
        <begin position="16"/>
        <end position="131"/>
    </location>
</feature>
<comment type="caution">
    <text evidence="2">The sequence shown here is derived from an EMBL/GenBank/DDBJ whole genome shotgun (WGS) entry which is preliminary data.</text>
</comment>
<accession>A0A543FQV8</accession>
<evidence type="ECO:0000313" key="2">
    <source>
        <dbReference type="EMBL" id="TQM36181.1"/>
    </source>
</evidence>
<keyword evidence="3" id="KW-1185">Reference proteome</keyword>
<dbReference type="InterPro" id="IPR011576">
    <property type="entry name" value="Pyridox_Oxase_N"/>
</dbReference>
<dbReference type="InterPro" id="IPR012349">
    <property type="entry name" value="Split_barrel_FMN-bd"/>
</dbReference>
<proteinExistence type="predicted"/>
<dbReference type="EMBL" id="VFPH01000003">
    <property type="protein sequence ID" value="TQM36181.1"/>
    <property type="molecule type" value="Genomic_DNA"/>
</dbReference>
<organism evidence="2 3">
    <name type="scientific">Pseudonocardia cypriaca</name>
    <dbReference type="NCBI Taxonomy" id="882449"/>
    <lineage>
        <taxon>Bacteria</taxon>
        <taxon>Bacillati</taxon>
        <taxon>Actinomycetota</taxon>
        <taxon>Actinomycetes</taxon>
        <taxon>Pseudonocardiales</taxon>
        <taxon>Pseudonocardiaceae</taxon>
        <taxon>Pseudonocardia</taxon>
    </lineage>
</organism>
<gene>
    <name evidence="2" type="ORF">FB388_7636</name>
</gene>
<protein>
    <submittedName>
        <fullName evidence="2">General stress protein 26</fullName>
    </submittedName>
</protein>
<sequence length="166" mass="18161">MSPLERFVGIAHEIVWCTLGTVDRSGRPRSRVVHPVWELGGEGLTGWLTTRSGTPKLGHIEATPYVSCSYWWEKHDVAVAECHAQVVTDRDERERVWTMVAATPRPAGFDPATIWPGGPDDPGFVLVRMRPWLLRFARADALAAGTPPEVHRFGAPEAVAAPGASS</sequence>
<dbReference type="Gene3D" id="2.30.110.10">
    <property type="entry name" value="Electron Transport, Fmn-binding Protein, Chain A"/>
    <property type="match status" value="1"/>
</dbReference>
<evidence type="ECO:0000313" key="3">
    <source>
        <dbReference type="Proteomes" id="UP000319818"/>
    </source>
</evidence>
<dbReference type="RefSeq" id="WP_246122801.1">
    <property type="nucleotide sequence ID" value="NZ_VFPH01000003.1"/>
</dbReference>
<name>A0A543FQV8_9PSEU</name>